<evidence type="ECO:0000256" key="2">
    <source>
        <dbReference type="ARBA" id="ARBA00023015"/>
    </source>
</evidence>
<dbReference type="Gene3D" id="1.10.10.10">
    <property type="entry name" value="Winged helix-like DNA-binding domain superfamily/Winged helix DNA-binding domain"/>
    <property type="match status" value="1"/>
</dbReference>
<reference evidence="7 8" key="1">
    <citation type="submission" date="2020-01" db="EMBL/GenBank/DDBJ databases">
        <title>Ponticoccus aerotolerans gen. nov., sp. nov., an anaerobic bacterium and proposal of Ponticoccusceae fam. nov., Ponticoccusles ord. nov. and Ponticoccuse classis nov. in the phylum Kiritimatiellaeota.</title>
        <authorList>
            <person name="Zhou L.Y."/>
            <person name="Du Z.J."/>
        </authorList>
    </citation>
    <scope>NUCLEOTIDE SEQUENCE [LARGE SCALE GENOMIC DNA]</scope>
    <source>
        <strain evidence="7 8">S-5007</strain>
    </source>
</reference>
<proteinExistence type="inferred from homology"/>
<dbReference type="GO" id="GO:0003700">
    <property type="term" value="F:DNA-binding transcription factor activity"/>
    <property type="evidence" value="ECO:0007669"/>
    <property type="project" value="InterPro"/>
</dbReference>
<dbReference type="PANTHER" id="PTHR30346:SF26">
    <property type="entry name" value="HYDROGEN PEROXIDE-INDUCIBLE GENES ACTIVATOR"/>
    <property type="match status" value="1"/>
</dbReference>
<evidence type="ECO:0000259" key="6">
    <source>
        <dbReference type="PROSITE" id="PS50931"/>
    </source>
</evidence>
<dbReference type="EMBL" id="CP047593">
    <property type="protein sequence ID" value="QHI68349.1"/>
    <property type="molecule type" value="Genomic_DNA"/>
</dbReference>
<evidence type="ECO:0000313" key="8">
    <source>
        <dbReference type="Proteomes" id="UP000464954"/>
    </source>
</evidence>
<dbReference type="InterPro" id="IPR036390">
    <property type="entry name" value="WH_DNA-bd_sf"/>
</dbReference>
<dbReference type="SUPFAM" id="SSF53850">
    <property type="entry name" value="Periplasmic binding protein-like II"/>
    <property type="match status" value="1"/>
</dbReference>
<sequence length="295" mass="33647">MNLRSFDYLLALEKHGGFHRAAKACHVSQPALSIQIRKVEEELGIQLLERGHKEFIFTPAGLEILKRARLITQQVEEIEKFASIWHDPYSGQISIGAFPTLAPYYLPKIIDHFVEAYPDLQINLVEEKTHILIERLKSGRLDAAFLALPEEHAELEHGTVFSEKFLLGVSPHHPLAKRKTIDADKLTNERLLLLEEGHCLRGQALDYCSTAGIGEVLNFRASSMETLLQMISMGRAVSLIPECVARRNPHLHYLKLKGDAPERTIALFWRKSSVRQDLMHELVDDLSREHKSRIR</sequence>
<dbReference type="InterPro" id="IPR000847">
    <property type="entry name" value="LysR_HTH_N"/>
</dbReference>
<dbReference type="KEGG" id="taer:GT409_02380"/>
<evidence type="ECO:0000256" key="4">
    <source>
        <dbReference type="ARBA" id="ARBA00023159"/>
    </source>
</evidence>
<keyword evidence="2" id="KW-0805">Transcription regulation</keyword>
<protein>
    <submittedName>
        <fullName evidence="7">LysR family transcriptional regulator</fullName>
    </submittedName>
</protein>
<feature type="domain" description="HTH lysR-type" evidence="6">
    <location>
        <begin position="1"/>
        <end position="58"/>
    </location>
</feature>
<dbReference type="RefSeq" id="WP_160626582.1">
    <property type="nucleotide sequence ID" value="NZ_CP047593.1"/>
</dbReference>
<comment type="similarity">
    <text evidence="1">Belongs to the LysR transcriptional regulatory family.</text>
</comment>
<dbReference type="Proteomes" id="UP000464954">
    <property type="component" value="Chromosome"/>
</dbReference>
<organism evidence="7 8">
    <name type="scientific">Tichowtungia aerotolerans</name>
    <dbReference type="NCBI Taxonomy" id="2697043"/>
    <lineage>
        <taxon>Bacteria</taxon>
        <taxon>Pseudomonadati</taxon>
        <taxon>Kiritimatiellota</taxon>
        <taxon>Tichowtungiia</taxon>
        <taxon>Tichowtungiales</taxon>
        <taxon>Tichowtungiaceae</taxon>
        <taxon>Tichowtungia</taxon>
    </lineage>
</organism>
<dbReference type="SUPFAM" id="SSF46785">
    <property type="entry name" value="Winged helix' DNA-binding domain"/>
    <property type="match status" value="1"/>
</dbReference>
<keyword evidence="3" id="KW-0238">DNA-binding</keyword>
<evidence type="ECO:0000313" key="7">
    <source>
        <dbReference type="EMBL" id="QHI68349.1"/>
    </source>
</evidence>
<evidence type="ECO:0000256" key="3">
    <source>
        <dbReference type="ARBA" id="ARBA00023125"/>
    </source>
</evidence>
<dbReference type="AlphaFoldDB" id="A0A6P1M0M7"/>
<evidence type="ECO:0000256" key="1">
    <source>
        <dbReference type="ARBA" id="ARBA00009437"/>
    </source>
</evidence>
<dbReference type="PRINTS" id="PR00039">
    <property type="entry name" value="HTHLYSR"/>
</dbReference>
<keyword evidence="5" id="KW-0804">Transcription</keyword>
<keyword evidence="8" id="KW-1185">Reference proteome</keyword>
<dbReference type="InterPro" id="IPR036388">
    <property type="entry name" value="WH-like_DNA-bd_sf"/>
</dbReference>
<accession>A0A6P1M0M7</accession>
<dbReference type="InterPro" id="IPR005119">
    <property type="entry name" value="LysR_subst-bd"/>
</dbReference>
<dbReference type="Pfam" id="PF03466">
    <property type="entry name" value="LysR_substrate"/>
    <property type="match status" value="1"/>
</dbReference>
<evidence type="ECO:0000256" key="5">
    <source>
        <dbReference type="ARBA" id="ARBA00023163"/>
    </source>
</evidence>
<dbReference type="CDD" id="cd08411">
    <property type="entry name" value="PBP2_OxyR"/>
    <property type="match status" value="1"/>
</dbReference>
<dbReference type="Pfam" id="PF00126">
    <property type="entry name" value="HTH_1"/>
    <property type="match status" value="1"/>
</dbReference>
<dbReference type="Gene3D" id="3.40.190.10">
    <property type="entry name" value="Periplasmic binding protein-like II"/>
    <property type="match status" value="2"/>
</dbReference>
<keyword evidence="4" id="KW-0010">Activator</keyword>
<dbReference type="FunFam" id="1.10.10.10:FF:000001">
    <property type="entry name" value="LysR family transcriptional regulator"/>
    <property type="match status" value="1"/>
</dbReference>
<dbReference type="PROSITE" id="PS50931">
    <property type="entry name" value="HTH_LYSR"/>
    <property type="match status" value="1"/>
</dbReference>
<dbReference type="GO" id="GO:0032993">
    <property type="term" value="C:protein-DNA complex"/>
    <property type="evidence" value="ECO:0007669"/>
    <property type="project" value="TreeGrafter"/>
</dbReference>
<gene>
    <name evidence="7" type="ORF">GT409_02380</name>
</gene>
<name>A0A6P1M0M7_9BACT</name>
<dbReference type="GO" id="GO:0003677">
    <property type="term" value="F:DNA binding"/>
    <property type="evidence" value="ECO:0007669"/>
    <property type="project" value="UniProtKB-KW"/>
</dbReference>
<dbReference type="PANTHER" id="PTHR30346">
    <property type="entry name" value="TRANSCRIPTIONAL DUAL REGULATOR HCAR-RELATED"/>
    <property type="match status" value="1"/>
</dbReference>